<protein>
    <submittedName>
        <fullName evidence="7">Extracellular solute-binding protein</fullName>
    </submittedName>
</protein>
<feature type="chain" id="PRO_5046014638" evidence="6">
    <location>
        <begin position="22"/>
        <end position="342"/>
    </location>
</feature>
<dbReference type="Proteomes" id="UP001056336">
    <property type="component" value="Chromosome"/>
</dbReference>
<proteinExistence type="inferred from homology"/>
<evidence type="ECO:0000313" key="7">
    <source>
        <dbReference type="EMBL" id="UQX86773.1"/>
    </source>
</evidence>
<keyword evidence="3" id="KW-0813">Transport</keyword>
<evidence type="ECO:0000313" key="8">
    <source>
        <dbReference type="Proteomes" id="UP001056336"/>
    </source>
</evidence>
<reference evidence="7" key="1">
    <citation type="journal article" date="2018" name="Int. J. Syst. Evol. Microbiol.">
        <title>Jatrophihabitans telluris sp. nov., isolated from sediment soil of lava forest wetlands and the emended description of the genus Jatrophihabitans.</title>
        <authorList>
            <person name="Lee K.C."/>
            <person name="Suh M.K."/>
            <person name="Eom M.K."/>
            <person name="Kim K.K."/>
            <person name="Kim J.S."/>
            <person name="Kim D.S."/>
            <person name="Ko S.H."/>
            <person name="Shin Y.K."/>
            <person name="Lee J.S."/>
        </authorList>
    </citation>
    <scope>NUCLEOTIDE SEQUENCE</scope>
    <source>
        <strain evidence="7">N237</strain>
    </source>
</reference>
<sequence>MRAFRNRRGSAAVALSVAAVAAIGLTACSSSGAGSAGGGGKVAIVAYSVPKPAYDALQTAFKATDKGRSVSFSASYGASGDQSRAVANGQSADYVAFSIQPDMTKLTPDLVSADWNTGPTKGLVSDSVVVIAVRKGNPLGIKGWDDITKPGVKIVTPDPGSSGSAKWNLLAAFAHGYGNGGGEAGGEAYLKKFSANIVSKPESGSKATQTFLSGTGDVLISYENEAINARANKQALDYVVPEDSFLIQNPAAVTKQAGQAAKDFLAFVESEAGQKVFASKGYRPVLSGVNVGSVTGANDPANPFPAVRTLTTVSDLGGWSTVNTKYFDKTNGIITTILNSTG</sequence>
<dbReference type="Gene3D" id="3.40.190.10">
    <property type="entry name" value="Periplasmic binding protein-like II"/>
    <property type="match status" value="2"/>
</dbReference>
<dbReference type="SUPFAM" id="SSF53850">
    <property type="entry name" value="Periplasmic binding protein-like II"/>
    <property type="match status" value="1"/>
</dbReference>
<evidence type="ECO:0000256" key="5">
    <source>
        <dbReference type="ARBA" id="ARBA00022764"/>
    </source>
</evidence>
<feature type="signal peptide" evidence="6">
    <location>
        <begin position="1"/>
        <end position="21"/>
    </location>
</feature>
<reference evidence="7" key="2">
    <citation type="submission" date="2022-05" db="EMBL/GenBank/DDBJ databases">
        <authorList>
            <person name="Kim J.-S."/>
            <person name="Lee K."/>
            <person name="Suh M."/>
            <person name="Eom M."/>
            <person name="Kim J.-S."/>
            <person name="Kim D.-S."/>
            <person name="Ko S.-H."/>
            <person name="Shin Y."/>
            <person name="Lee J.-S."/>
        </authorList>
    </citation>
    <scope>NUCLEOTIDE SEQUENCE</scope>
    <source>
        <strain evidence="7">N237</strain>
    </source>
</reference>
<dbReference type="InterPro" id="IPR005669">
    <property type="entry name" value="Thiosulph/SO4-bd"/>
</dbReference>
<dbReference type="PROSITE" id="PS51257">
    <property type="entry name" value="PROKAR_LIPOPROTEIN"/>
    <property type="match status" value="1"/>
</dbReference>
<dbReference type="RefSeq" id="WP_249769149.1">
    <property type="nucleotide sequence ID" value="NZ_CP097332.1"/>
</dbReference>
<keyword evidence="8" id="KW-1185">Reference proteome</keyword>
<organism evidence="7 8">
    <name type="scientific">Jatrophihabitans telluris</name>
    <dbReference type="NCBI Taxonomy" id="2038343"/>
    <lineage>
        <taxon>Bacteria</taxon>
        <taxon>Bacillati</taxon>
        <taxon>Actinomycetota</taxon>
        <taxon>Actinomycetes</taxon>
        <taxon>Jatrophihabitantales</taxon>
        <taxon>Jatrophihabitantaceae</taxon>
        <taxon>Jatrophihabitans</taxon>
    </lineage>
</organism>
<evidence type="ECO:0000256" key="6">
    <source>
        <dbReference type="SAM" id="SignalP"/>
    </source>
</evidence>
<evidence type="ECO:0000256" key="2">
    <source>
        <dbReference type="ARBA" id="ARBA00006099"/>
    </source>
</evidence>
<comment type="similarity">
    <text evidence="2">Belongs to the prokaryotic sulfate-binding protein family.</text>
</comment>
<dbReference type="PANTHER" id="PTHR30368">
    <property type="entry name" value="SULFATE-BINDING PROTEIN"/>
    <property type="match status" value="1"/>
</dbReference>
<keyword evidence="4 6" id="KW-0732">Signal</keyword>
<gene>
    <name evidence="7" type="ORF">M6D93_10685</name>
</gene>
<evidence type="ECO:0000256" key="1">
    <source>
        <dbReference type="ARBA" id="ARBA00004418"/>
    </source>
</evidence>
<accession>A0ABY4QTW9</accession>
<keyword evidence="5" id="KW-0574">Periplasm</keyword>
<dbReference type="EMBL" id="CP097332">
    <property type="protein sequence ID" value="UQX86773.1"/>
    <property type="molecule type" value="Genomic_DNA"/>
</dbReference>
<dbReference type="PANTHER" id="PTHR30368:SF2">
    <property type="entry name" value="SULFATE-BINDING PROTEIN"/>
    <property type="match status" value="1"/>
</dbReference>
<evidence type="ECO:0000256" key="3">
    <source>
        <dbReference type="ARBA" id="ARBA00022448"/>
    </source>
</evidence>
<evidence type="ECO:0000256" key="4">
    <source>
        <dbReference type="ARBA" id="ARBA00022729"/>
    </source>
</evidence>
<dbReference type="Pfam" id="PF13531">
    <property type="entry name" value="SBP_bac_11"/>
    <property type="match status" value="1"/>
</dbReference>
<name>A0ABY4QTW9_9ACTN</name>
<comment type="subcellular location">
    <subcellularLocation>
        <location evidence="1">Periplasm</location>
    </subcellularLocation>
</comment>